<dbReference type="GO" id="GO:0008168">
    <property type="term" value="F:methyltransferase activity"/>
    <property type="evidence" value="ECO:0007669"/>
    <property type="project" value="UniProtKB-KW"/>
</dbReference>
<accession>A0ABX7SHQ8</accession>
<feature type="signal peptide" evidence="1">
    <location>
        <begin position="1"/>
        <end position="22"/>
    </location>
</feature>
<proteinExistence type="predicted"/>
<protein>
    <submittedName>
        <fullName evidence="2">Class I SAM-dependent methyltransferase</fullName>
    </submittedName>
</protein>
<keyword evidence="1" id="KW-0732">Signal</keyword>
<evidence type="ECO:0000313" key="2">
    <source>
        <dbReference type="EMBL" id="QTC86543.1"/>
    </source>
</evidence>
<name>A0ABX7SHQ8_9CAUL</name>
<dbReference type="RefSeq" id="WP_225910238.1">
    <property type="nucleotide sequence ID" value="NZ_CP062006.1"/>
</dbReference>
<feature type="chain" id="PRO_5046169835" evidence="1">
    <location>
        <begin position="23"/>
        <end position="226"/>
    </location>
</feature>
<dbReference type="SUPFAM" id="SSF53335">
    <property type="entry name" value="S-adenosyl-L-methionine-dependent methyltransferases"/>
    <property type="match status" value="1"/>
</dbReference>
<evidence type="ECO:0000256" key="1">
    <source>
        <dbReference type="SAM" id="SignalP"/>
    </source>
</evidence>
<evidence type="ECO:0000313" key="3">
    <source>
        <dbReference type="Proteomes" id="UP000663942"/>
    </source>
</evidence>
<dbReference type="InterPro" id="IPR016980">
    <property type="entry name" value="S-AdoMet-dep_MeTrfase_Alr7345"/>
</dbReference>
<gene>
    <name evidence="2" type="ORF">IFE19_10280</name>
</gene>
<dbReference type="Proteomes" id="UP000663942">
    <property type="component" value="Chromosome"/>
</dbReference>
<dbReference type="PIRSF" id="PIRSF031679">
    <property type="entry name" value="Mtase_Alr7345_prd"/>
    <property type="match status" value="1"/>
</dbReference>
<organism evidence="2 3">
    <name type="scientific">Brevundimonas pondensis</name>
    <dbReference type="NCBI Taxonomy" id="2774189"/>
    <lineage>
        <taxon>Bacteria</taxon>
        <taxon>Pseudomonadati</taxon>
        <taxon>Pseudomonadota</taxon>
        <taxon>Alphaproteobacteria</taxon>
        <taxon>Caulobacterales</taxon>
        <taxon>Caulobacteraceae</taxon>
        <taxon>Brevundimonas</taxon>
    </lineage>
</organism>
<reference evidence="2 3" key="1">
    <citation type="submission" date="2020-09" db="EMBL/GenBank/DDBJ databases">
        <title>Brevundimonas sp. LVF1 isolated from an oligotrophic pond in Goettingen, Germany.</title>
        <authorList>
            <person name="Friedrich I."/>
            <person name="Klassen A."/>
            <person name="Neubauer H."/>
            <person name="Schneider D."/>
            <person name="Hertel R."/>
            <person name="Daniel R."/>
        </authorList>
    </citation>
    <scope>NUCLEOTIDE SEQUENCE [LARGE SCALE GENOMIC DNA]</scope>
    <source>
        <strain evidence="2 3">LVF1</strain>
    </source>
</reference>
<sequence length="226" mass="23722">MRPFLSVLIAAALAATAPVVSAQTAPGAYEAALASPIRTTEDRARDAARHAADTLAFSEVKPGQKIGDMIIGGGYFTRLFSAAVGPAAAAALDNADAISSPIGAPEWPEDLDLIFTAQNYHDLHLKPFAADTAARVNAAAYRALKPGGLYVIIDHDAAAGAGTEAPDSLHRIEADQVRREVEAAGFVMDGSSDLLAHADDPRTANVFDPSIRGKTSQFMLRFRKPA</sequence>
<dbReference type="GO" id="GO:0032259">
    <property type="term" value="P:methylation"/>
    <property type="evidence" value="ECO:0007669"/>
    <property type="project" value="UniProtKB-KW"/>
</dbReference>
<dbReference type="Gene3D" id="3.40.50.150">
    <property type="entry name" value="Vaccinia Virus protein VP39"/>
    <property type="match status" value="1"/>
</dbReference>
<keyword evidence="2" id="KW-0808">Transferase</keyword>
<keyword evidence="2" id="KW-0489">Methyltransferase</keyword>
<dbReference type="EMBL" id="CP062006">
    <property type="protein sequence ID" value="QTC86543.1"/>
    <property type="molecule type" value="Genomic_DNA"/>
</dbReference>
<dbReference type="InterPro" id="IPR029063">
    <property type="entry name" value="SAM-dependent_MTases_sf"/>
</dbReference>
<keyword evidence="3" id="KW-1185">Reference proteome</keyword>